<dbReference type="InterPro" id="IPR006703">
    <property type="entry name" value="G_AIG1"/>
</dbReference>
<keyword evidence="3" id="KW-0342">GTP-binding</keyword>
<sequence length="301" mass="33345">MGGSSVVSVDDWEFASPSNNVKTLVLFGRTGNGKSATGNTILGKKVFKSKTSSSGVTASCEMKTAVMYDGQVINVIDSPGLFDLSAKSEFVGEEILKCIGLAKDGIHAIIVVLSIKTRFSVEEENAFRSLQTLFGSKIVDYMIVVFTNGDTLENDDMTLDDDYLGPECPESLKAIISLCDNRYVLFNNITKDKEKQFEQVQQLLSLVNQVVSKNGGRPYTDELFTKFEEGDIGLLKQITDMVDTKLKETTIRLEQRLAQEQEARLDAEKRSNDEIEKLRKDLEQAHAELGRRAAKFGCSIL</sequence>
<comment type="similarity">
    <text evidence="1">Belongs to the TRAFAC class TrmE-Era-EngA-EngB-Septin-like GTPase superfamily. AIG1/Toc34/Toc159-like paraseptin GTPase family. IAN subfamily.</text>
</comment>
<accession>A0AAV0ZS41</accession>
<evidence type="ECO:0000256" key="1">
    <source>
        <dbReference type="ARBA" id="ARBA00008535"/>
    </source>
</evidence>
<dbReference type="SUPFAM" id="SSF52540">
    <property type="entry name" value="P-loop containing nucleoside triphosphate hydrolases"/>
    <property type="match status" value="1"/>
</dbReference>
<dbReference type="CDD" id="cd01852">
    <property type="entry name" value="AIG1"/>
    <property type="match status" value="1"/>
</dbReference>
<evidence type="ECO:0000256" key="2">
    <source>
        <dbReference type="ARBA" id="ARBA00022741"/>
    </source>
</evidence>
<protein>
    <recommendedName>
        <fullName evidence="5">AIG1-type G domain-containing protein</fullName>
    </recommendedName>
</protein>
<dbReference type="FunFam" id="3.40.50.300:FF:000840">
    <property type="entry name" value="Immune-associated nucleotide-binding protein 9"/>
    <property type="match status" value="1"/>
</dbReference>
<dbReference type="PROSITE" id="PS51720">
    <property type="entry name" value="G_AIG1"/>
    <property type="match status" value="1"/>
</dbReference>
<evidence type="ECO:0000313" key="7">
    <source>
        <dbReference type="Proteomes" id="UP001157006"/>
    </source>
</evidence>
<evidence type="ECO:0000256" key="3">
    <source>
        <dbReference type="ARBA" id="ARBA00023134"/>
    </source>
</evidence>
<feature type="coiled-coil region" evidence="4">
    <location>
        <begin position="250"/>
        <end position="295"/>
    </location>
</feature>
<organism evidence="6 7">
    <name type="scientific">Vicia faba</name>
    <name type="common">Broad bean</name>
    <name type="synonym">Faba vulgaris</name>
    <dbReference type="NCBI Taxonomy" id="3906"/>
    <lineage>
        <taxon>Eukaryota</taxon>
        <taxon>Viridiplantae</taxon>
        <taxon>Streptophyta</taxon>
        <taxon>Embryophyta</taxon>
        <taxon>Tracheophyta</taxon>
        <taxon>Spermatophyta</taxon>
        <taxon>Magnoliopsida</taxon>
        <taxon>eudicotyledons</taxon>
        <taxon>Gunneridae</taxon>
        <taxon>Pentapetalae</taxon>
        <taxon>rosids</taxon>
        <taxon>fabids</taxon>
        <taxon>Fabales</taxon>
        <taxon>Fabaceae</taxon>
        <taxon>Papilionoideae</taxon>
        <taxon>50 kb inversion clade</taxon>
        <taxon>NPAAA clade</taxon>
        <taxon>Hologalegina</taxon>
        <taxon>IRL clade</taxon>
        <taxon>Fabeae</taxon>
        <taxon>Vicia</taxon>
    </lineage>
</organism>
<keyword evidence="4" id="KW-0175">Coiled coil</keyword>
<reference evidence="6 7" key="1">
    <citation type="submission" date="2023-01" db="EMBL/GenBank/DDBJ databases">
        <authorList>
            <person name="Kreplak J."/>
        </authorList>
    </citation>
    <scope>NUCLEOTIDE SEQUENCE [LARGE SCALE GENOMIC DNA]</scope>
</reference>
<dbReference type="Gene3D" id="3.40.50.300">
    <property type="entry name" value="P-loop containing nucleotide triphosphate hydrolases"/>
    <property type="match status" value="1"/>
</dbReference>
<dbReference type="GO" id="GO:0005525">
    <property type="term" value="F:GTP binding"/>
    <property type="evidence" value="ECO:0007669"/>
    <property type="project" value="UniProtKB-KW"/>
</dbReference>
<proteinExistence type="inferred from homology"/>
<dbReference type="AlphaFoldDB" id="A0AAV0ZS41"/>
<keyword evidence="7" id="KW-1185">Reference proteome</keyword>
<evidence type="ECO:0000256" key="4">
    <source>
        <dbReference type="SAM" id="Coils"/>
    </source>
</evidence>
<dbReference type="Pfam" id="PF04548">
    <property type="entry name" value="AIG1"/>
    <property type="match status" value="1"/>
</dbReference>
<evidence type="ECO:0000313" key="6">
    <source>
        <dbReference type="EMBL" id="CAI8600546.1"/>
    </source>
</evidence>
<feature type="domain" description="AIG1-type G" evidence="5">
    <location>
        <begin position="19"/>
        <end position="228"/>
    </location>
</feature>
<keyword evidence="2" id="KW-0547">Nucleotide-binding</keyword>
<dbReference type="InterPro" id="IPR027417">
    <property type="entry name" value="P-loop_NTPase"/>
</dbReference>
<dbReference type="EMBL" id="OX451737">
    <property type="protein sequence ID" value="CAI8600546.1"/>
    <property type="molecule type" value="Genomic_DNA"/>
</dbReference>
<dbReference type="Proteomes" id="UP001157006">
    <property type="component" value="Chromosome 2"/>
</dbReference>
<gene>
    <name evidence="6" type="ORF">VFH_II228920</name>
</gene>
<name>A0AAV0ZS41_VICFA</name>
<dbReference type="PANTHER" id="PTHR10903:SF184">
    <property type="entry name" value="GTP-BINDING PROTEIN A"/>
    <property type="match status" value="1"/>
</dbReference>
<evidence type="ECO:0000259" key="5">
    <source>
        <dbReference type="PROSITE" id="PS51720"/>
    </source>
</evidence>
<dbReference type="InterPro" id="IPR045058">
    <property type="entry name" value="GIMA/IAN/Toc"/>
</dbReference>
<dbReference type="PANTHER" id="PTHR10903">
    <property type="entry name" value="GTPASE, IMAP FAMILY MEMBER-RELATED"/>
    <property type="match status" value="1"/>
</dbReference>